<evidence type="ECO:0000313" key="1">
    <source>
        <dbReference type="EMBL" id="ETW97958.1"/>
    </source>
</evidence>
<gene>
    <name evidence="1" type="ORF">ETSY2_43580</name>
</gene>
<proteinExistence type="predicted"/>
<evidence type="ECO:0000313" key="2">
    <source>
        <dbReference type="Proteomes" id="UP000019140"/>
    </source>
</evidence>
<dbReference type="Proteomes" id="UP000019140">
    <property type="component" value="Unassembled WGS sequence"/>
</dbReference>
<comment type="caution">
    <text evidence="1">The sequence shown here is derived from an EMBL/GenBank/DDBJ whole genome shotgun (WGS) entry which is preliminary data.</text>
</comment>
<evidence type="ECO:0008006" key="3">
    <source>
        <dbReference type="Google" id="ProtNLM"/>
    </source>
</evidence>
<dbReference type="PANTHER" id="PTHR35271">
    <property type="entry name" value="ABC TRANSPORTER, SUBSTRATE-BINDING LIPOPROTEIN-RELATED"/>
    <property type="match status" value="1"/>
</dbReference>
<reference evidence="1 2" key="1">
    <citation type="journal article" date="2014" name="Nature">
        <title>An environmental bacterial taxon with a large and distinct metabolic repertoire.</title>
        <authorList>
            <person name="Wilson M.C."/>
            <person name="Mori T."/>
            <person name="Ruckert C."/>
            <person name="Uria A.R."/>
            <person name="Helf M.J."/>
            <person name="Takada K."/>
            <person name="Gernert C."/>
            <person name="Steffens U.A."/>
            <person name="Heycke N."/>
            <person name="Schmitt S."/>
            <person name="Rinke C."/>
            <person name="Helfrich E.J."/>
            <person name="Brachmann A.O."/>
            <person name="Gurgui C."/>
            <person name="Wakimoto T."/>
            <person name="Kracht M."/>
            <person name="Crusemann M."/>
            <person name="Hentschel U."/>
            <person name="Abe I."/>
            <person name="Matsunaga S."/>
            <person name="Kalinowski J."/>
            <person name="Takeyama H."/>
            <person name="Piel J."/>
        </authorList>
    </citation>
    <scope>NUCLEOTIDE SEQUENCE [LARGE SCALE GENOMIC DNA]</scope>
    <source>
        <strain evidence="2">TSY2</strain>
    </source>
</reference>
<feature type="non-terminal residue" evidence="1">
    <location>
        <position position="1"/>
    </location>
</feature>
<dbReference type="PANTHER" id="PTHR35271:SF1">
    <property type="entry name" value="ABC TRANSPORTER, SUBSTRATE-BINDING LIPOPROTEIN"/>
    <property type="match status" value="1"/>
</dbReference>
<accession>W4LIM7</accession>
<dbReference type="Pfam" id="PF04392">
    <property type="entry name" value="ABC_sub_bind"/>
    <property type="match status" value="1"/>
</dbReference>
<protein>
    <recommendedName>
        <fullName evidence="3">ABC transporter substrate-binding protein</fullName>
    </recommendedName>
</protein>
<keyword evidence="2" id="KW-1185">Reference proteome</keyword>
<organism evidence="1 2">
    <name type="scientific">Candidatus Entotheonella gemina</name>
    <dbReference type="NCBI Taxonomy" id="1429439"/>
    <lineage>
        <taxon>Bacteria</taxon>
        <taxon>Pseudomonadati</taxon>
        <taxon>Nitrospinota/Tectimicrobiota group</taxon>
        <taxon>Candidatus Tectimicrobiota</taxon>
        <taxon>Candidatus Entotheonellia</taxon>
        <taxon>Candidatus Entotheonellales</taxon>
        <taxon>Candidatus Entotheonellaceae</taxon>
        <taxon>Candidatus Entotheonella</taxon>
    </lineage>
</organism>
<dbReference type="Gene3D" id="3.40.50.2300">
    <property type="match status" value="2"/>
</dbReference>
<dbReference type="InterPro" id="IPR007487">
    <property type="entry name" value="ABC_transpt-TYRBP-like"/>
</dbReference>
<dbReference type="HOGENOM" id="CLU_1013715_0_0_7"/>
<name>W4LIM7_9BACT</name>
<sequence>IRWNVIGDATLRIMEMIYAFQPDLVLLGDDNAANYIGNQLLDTATPVVFWGINGLPLKYGLIDSMDNPGHNITGVWQTGFHQESVDLLHRLVPTVKTFAILSCDSVTARPNIKQLKTLAKQGKLSLQLADVVATNSFTTFKRRALELAQTVDAFFILNHDTLKDDQGSYVDMLTVGRWYLNHIRKPEAAHEGQFVREGMLLTANDSGYNQAYHAFEMAYDILEQGLNPSRMRVKTPPRGPLMVNRQRAAMLGIDLSDKMNMIDKIVETAIALEK</sequence>
<dbReference type="EMBL" id="AZHX01001992">
    <property type="protein sequence ID" value="ETW97958.1"/>
    <property type="molecule type" value="Genomic_DNA"/>
</dbReference>
<dbReference type="AlphaFoldDB" id="W4LIM7"/>